<protein>
    <submittedName>
        <fullName evidence="1">Uncharacterized protein</fullName>
    </submittedName>
</protein>
<reference evidence="2" key="2">
    <citation type="journal article" date="2018" name="BMC Genomics">
        <title>Genomic insights into host adaptation between the wheat stripe rust pathogen (Puccinia striiformis f. sp. tritici) and the barley stripe rust pathogen (Puccinia striiformis f. sp. hordei).</title>
        <authorList>
            <person name="Xia C."/>
            <person name="Wang M."/>
            <person name="Yin C."/>
            <person name="Cornejo O.E."/>
            <person name="Hulbert S.H."/>
            <person name="Chen X."/>
        </authorList>
    </citation>
    <scope>NUCLEOTIDE SEQUENCE [LARGE SCALE GENOMIC DNA]</scope>
    <source>
        <strain evidence="2">93TX-2</strain>
    </source>
</reference>
<evidence type="ECO:0000313" key="2">
    <source>
        <dbReference type="Proteomes" id="UP000238274"/>
    </source>
</evidence>
<sequence length="78" mass="8236">MPAPDNMPPPGNIPAPGRFVQSVIARTTTRTAIPAHSATAMCPPTDLRSNIGLLARNRGSIANLLATENGQLPNLDFF</sequence>
<reference evidence="1 2" key="1">
    <citation type="submission" date="2017-12" db="EMBL/GenBank/DDBJ databases">
        <title>Gene loss provides genomic basis for host adaptation in cereal stripe rust fungi.</title>
        <authorList>
            <person name="Xia C."/>
        </authorList>
    </citation>
    <scope>NUCLEOTIDE SEQUENCE [LARGE SCALE GENOMIC DNA]</scope>
    <source>
        <strain evidence="1 2">93TX-2</strain>
    </source>
</reference>
<accession>A0A2S4UFN8</accession>
<proteinExistence type="predicted"/>
<organism evidence="1 2">
    <name type="scientific">Puccinia striiformis</name>
    <dbReference type="NCBI Taxonomy" id="27350"/>
    <lineage>
        <taxon>Eukaryota</taxon>
        <taxon>Fungi</taxon>
        <taxon>Dikarya</taxon>
        <taxon>Basidiomycota</taxon>
        <taxon>Pucciniomycotina</taxon>
        <taxon>Pucciniomycetes</taxon>
        <taxon>Pucciniales</taxon>
        <taxon>Pucciniaceae</taxon>
        <taxon>Puccinia</taxon>
    </lineage>
</organism>
<name>A0A2S4UFN8_9BASI</name>
<reference evidence="2" key="3">
    <citation type="journal article" date="2018" name="Mol. Plant Microbe Interact.">
        <title>Genome sequence resources for the wheat stripe rust pathogen (Puccinia striiformis f. sp. tritici) and the barley stripe rust pathogen (Puccinia striiformis f. sp. hordei).</title>
        <authorList>
            <person name="Xia C."/>
            <person name="Wang M."/>
            <person name="Yin C."/>
            <person name="Cornejo O.E."/>
            <person name="Hulbert S.H."/>
            <person name="Chen X."/>
        </authorList>
    </citation>
    <scope>NUCLEOTIDE SEQUENCE [LARGE SCALE GENOMIC DNA]</scope>
    <source>
        <strain evidence="2">93TX-2</strain>
    </source>
</reference>
<dbReference type="EMBL" id="PKSM01000386">
    <property type="protein sequence ID" value="POV96057.1"/>
    <property type="molecule type" value="Genomic_DNA"/>
</dbReference>
<gene>
    <name evidence="1" type="ORF">PSHT_15333</name>
</gene>
<dbReference type="VEuPathDB" id="FungiDB:PSTT_05920"/>
<comment type="caution">
    <text evidence="1">The sequence shown here is derived from an EMBL/GenBank/DDBJ whole genome shotgun (WGS) entry which is preliminary data.</text>
</comment>
<dbReference type="AlphaFoldDB" id="A0A2S4UFN8"/>
<dbReference type="Proteomes" id="UP000238274">
    <property type="component" value="Unassembled WGS sequence"/>
</dbReference>
<evidence type="ECO:0000313" key="1">
    <source>
        <dbReference type="EMBL" id="POV96057.1"/>
    </source>
</evidence>
<dbReference type="VEuPathDB" id="FungiDB:PSHT_15333"/>
<keyword evidence="2" id="KW-1185">Reference proteome</keyword>